<dbReference type="Pfam" id="PF05119">
    <property type="entry name" value="Terminase_4"/>
    <property type="match status" value="1"/>
</dbReference>
<proteinExistence type="predicted"/>
<dbReference type="GeneID" id="55814234"/>
<evidence type="ECO:0000256" key="1">
    <source>
        <dbReference type="SAM" id="MobiDB-lite"/>
    </source>
</evidence>
<name>A0A5Q2WDP9_9CAUD</name>
<keyword evidence="3" id="KW-1185">Reference proteome</keyword>
<gene>
    <name evidence="2" type="primary">58</name>
    <name evidence="2" type="ORF">SEA_KULEANA_58</name>
</gene>
<sequence length="131" mass="14871">MAETKRTSTAARARRGAAAVEEETVEESREFPPPSRLDEQAAVVWREVIAQHHEPERIVGPDLEAYCGQVALQRDLRERIAAEGTIIADERGRPEPHPAIALERAAQKEIRDWGDKFRGRVQRGKPTRRTR</sequence>
<evidence type="ECO:0000313" key="3">
    <source>
        <dbReference type="Proteomes" id="UP000394254"/>
    </source>
</evidence>
<accession>A0A5Q2WDP9</accession>
<dbReference type="InterPro" id="IPR006448">
    <property type="entry name" value="Phage_term_ssu_P27"/>
</dbReference>
<feature type="region of interest" description="Disordered" evidence="1">
    <location>
        <begin position="1"/>
        <end position="36"/>
    </location>
</feature>
<dbReference type="EMBL" id="MN484600">
    <property type="protein sequence ID" value="QGH74545.1"/>
    <property type="molecule type" value="Genomic_DNA"/>
</dbReference>
<dbReference type="RefSeq" id="YP_009884866.1">
    <property type="nucleotide sequence ID" value="NC_049473.1"/>
</dbReference>
<feature type="compositionally biased region" description="Low complexity" evidence="1">
    <location>
        <begin position="7"/>
        <end position="19"/>
    </location>
</feature>
<dbReference type="KEGG" id="vg:55814234"/>
<evidence type="ECO:0000313" key="2">
    <source>
        <dbReference type="EMBL" id="QGH74545.1"/>
    </source>
</evidence>
<reference evidence="2 3" key="1">
    <citation type="submission" date="2019-09" db="EMBL/GenBank/DDBJ databases">
        <authorList>
            <person name="Barrows A.R."/>
            <person name="Franco J.W."/>
            <person name="Javier C.J."/>
            <person name="Lucero K.A."/>
            <person name="Madrid E.R."/>
            <person name="Margerin I.A.R."/>
            <person name="Moore C.L."/>
            <person name="Neustel K.S."/>
            <person name="Ornellas N.W."/>
            <person name="Oshiro K."/>
            <person name="Severson C.G."/>
            <person name="Vavra L.H."/>
            <person name="Wilcer A."/>
            <person name="Donachie S.P."/>
            <person name="Reed F.A."/>
            <person name="Palecanda S."/>
            <person name="Chong R.A."/>
            <person name="Porter M.L."/>
            <person name="Washington J.M."/>
            <person name="Garlena R.A."/>
            <person name="Russell D.A."/>
            <person name="Pope W.H."/>
            <person name="Jacobs-Sera D."/>
            <person name="Hatfull G.F."/>
        </authorList>
    </citation>
    <scope>NUCLEOTIDE SEQUENCE [LARGE SCALE GENOMIC DNA]</scope>
</reference>
<protein>
    <submittedName>
        <fullName evidence="2">Uncharacterized protein</fullName>
    </submittedName>
</protein>
<dbReference type="Proteomes" id="UP000394254">
    <property type="component" value="Segment"/>
</dbReference>
<organism evidence="2 3">
    <name type="scientific">Arthrobacter phage Kuleana</name>
    <dbReference type="NCBI Taxonomy" id="2653270"/>
    <lineage>
        <taxon>Viruses</taxon>
        <taxon>Duplodnaviria</taxon>
        <taxon>Heunggongvirae</taxon>
        <taxon>Uroviricota</taxon>
        <taxon>Caudoviricetes</taxon>
        <taxon>Kuleanavirus</taxon>
        <taxon>Kuleanavirus kuleana</taxon>
    </lineage>
</organism>